<dbReference type="InterPro" id="IPR036271">
    <property type="entry name" value="Tet_transcr_reg_TetR-rel_C_sf"/>
</dbReference>
<evidence type="ECO:0000313" key="7">
    <source>
        <dbReference type="Proteomes" id="UP000521922"/>
    </source>
</evidence>
<dbReference type="InterPro" id="IPR001647">
    <property type="entry name" value="HTH_TetR"/>
</dbReference>
<dbReference type="PRINTS" id="PR00455">
    <property type="entry name" value="HTHTETR"/>
</dbReference>
<keyword evidence="3" id="KW-0804">Transcription</keyword>
<keyword evidence="2 4" id="KW-0238">DNA-binding</keyword>
<evidence type="ECO:0000256" key="3">
    <source>
        <dbReference type="ARBA" id="ARBA00023163"/>
    </source>
</evidence>
<evidence type="ECO:0000256" key="4">
    <source>
        <dbReference type="PROSITE-ProRule" id="PRU00335"/>
    </source>
</evidence>
<feature type="domain" description="HTH tetR-type" evidence="5">
    <location>
        <begin position="1"/>
        <end position="61"/>
    </location>
</feature>
<sequence>MDQRTAILDAAERLLAASEDHDVATRAVCEAAGVTQPVLYRQFGDKKGLLDALADRGFERYAHRKAGLPVTDDPVADLLSGWDDHTRFAAANPALYQLMFVPRPRSRSVARQRVLDLLAATLTRVAAAGRLTVEVDHAAQVVLSANVGAALNRIAQPEVFGEDLSHRVRDAVFGSLLRDAPRREGRPGLPSAARRLRAQLDLTDPGTLEPEETALLRRWLERLS</sequence>
<keyword evidence="1" id="KW-0805">Transcription regulation</keyword>
<dbReference type="Gene3D" id="1.10.357.10">
    <property type="entry name" value="Tetracycline Repressor, domain 2"/>
    <property type="match status" value="1"/>
</dbReference>
<dbReference type="PANTHER" id="PTHR30055">
    <property type="entry name" value="HTH-TYPE TRANSCRIPTIONAL REGULATOR RUTR"/>
    <property type="match status" value="1"/>
</dbReference>
<dbReference type="AlphaFoldDB" id="A0A7Y9DLS6"/>
<dbReference type="EMBL" id="JACCBB010000001">
    <property type="protein sequence ID" value="NYD22953.1"/>
    <property type="molecule type" value="Genomic_DNA"/>
</dbReference>
<dbReference type="Pfam" id="PF13305">
    <property type="entry name" value="TetR_C_33"/>
    <property type="match status" value="1"/>
</dbReference>
<name>A0A7Y9DLS6_9ACTN</name>
<dbReference type="InterPro" id="IPR050109">
    <property type="entry name" value="HTH-type_TetR-like_transc_reg"/>
</dbReference>
<dbReference type="SUPFAM" id="SSF48498">
    <property type="entry name" value="Tetracyclin repressor-like, C-terminal domain"/>
    <property type="match status" value="1"/>
</dbReference>
<dbReference type="PANTHER" id="PTHR30055:SF234">
    <property type="entry name" value="HTH-TYPE TRANSCRIPTIONAL REGULATOR BETI"/>
    <property type="match status" value="1"/>
</dbReference>
<keyword evidence="7" id="KW-1185">Reference proteome</keyword>
<reference evidence="6 7" key="1">
    <citation type="submission" date="2020-07" db="EMBL/GenBank/DDBJ databases">
        <title>Sequencing the genomes of 1000 actinobacteria strains.</title>
        <authorList>
            <person name="Klenk H.-P."/>
        </authorList>
    </citation>
    <scope>NUCLEOTIDE SEQUENCE [LARGE SCALE GENOMIC DNA]</scope>
    <source>
        <strain evidence="6 7">DSM 7487</strain>
    </source>
</reference>
<organism evidence="6 7">
    <name type="scientific">Kineococcus aurantiacus</name>
    <dbReference type="NCBI Taxonomy" id="37633"/>
    <lineage>
        <taxon>Bacteria</taxon>
        <taxon>Bacillati</taxon>
        <taxon>Actinomycetota</taxon>
        <taxon>Actinomycetes</taxon>
        <taxon>Kineosporiales</taxon>
        <taxon>Kineosporiaceae</taxon>
        <taxon>Kineococcus</taxon>
    </lineage>
</organism>
<dbReference type="RefSeq" id="WP_179752318.1">
    <property type="nucleotide sequence ID" value="NZ_BAAAGN010000001.1"/>
</dbReference>
<gene>
    <name evidence="6" type="ORF">BJ968_002493</name>
</gene>
<dbReference type="InterPro" id="IPR025996">
    <property type="entry name" value="MT1864/Rv1816-like_C"/>
</dbReference>
<dbReference type="GO" id="GO:0000976">
    <property type="term" value="F:transcription cis-regulatory region binding"/>
    <property type="evidence" value="ECO:0007669"/>
    <property type="project" value="TreeGrafter"/>
</dbReference>
<evidence type="ECO:0000256" key="1">
    <source>
        <dbReference type="ARBA" id="ARBA00023015"/>
    </source>
</evidence>
<proteinExistence type="predicted"/>
<dbReference type="Pfam" id="PF00440">
    <property type="entry name" value="TetR_N"/>
    <property type="match status" value="1"/>
</dbReference>
<dbReference type="SUPFAM" id="SSF46689">
    <property type="entry name" value="Homeodomain-like"/>
    <property type="match status" value="1"/>
</dbReference>
<protein>
    <submittedName>
        <fullName evidence="6">AcrR family transcriptional regulator</fullName>
    </submittedName>
</protein>
<accession>A0A7Y9DLS6</accession>
<evidence type="ECO:0000313" key="6">
    <source>
        <dbReference type="EMBL" id="NYD22953.1"/>
    </source>
</evidence>
<feature type="DNA-binding region" description="H-T-H motif" evidence="4">
    <location>
        <begin position="24"/>
        <end position="43"/>
    </location>
</feature>
<dbReference type="PROSITE" id="PS50977">
    <property type="entry name" value="HTH_TETR_2"/>
    <property type="match status" value="1"/>
</dbReference>
<dbReference type="InterPro" id="IPR009057">
    <property type="entry name" value="Homeodomain-like_sf"/>
</dbReference>
<dbReference type="Proteomes" id="UP000521922">
    <property type="component" value="Unassembled WGS sequence"/>
</dbReference>
<dbReference type="GO" id="GO:0003700">
    <property type="term" value="F:DNA-binding transcription factor activity"/>
    <property type="evidence" value="ECO:0007669"/>
    <property type="project" value="TreeGrafter"/>
</dbReference>
<evidence type="ECO:0000256" key="2">
    <source>
        <dbReference type="ARBA" id="ARBA00023125"/>
    </source>
</evidence>
<comment type="caution">
    <text evidence="6">The sequence shown here is derived from an EMBL/GenBank/DDBJ whole genome shotgun (WGS) entry which is preliminary data.</text>
</comment>
<evidence type="ECO:0000259" key="5">
    <source>
        <dbReference type="PROSITE" id="PS50977"/>
    </source>
</evidence>